<feature type="domain" description="Protein-glutamine gamma-glutamyltransferase-like C-terminal" evidence="2">
    <location>
        <begin position="129"/>
        <end position="198"/>
    </location>
</feature>
<dbReference type="Proteomes" id="UP000190637">
    <property type="component" value="Unassembled WGS sequence"/>
</dbReference>
<name>A0A1T4QJU0_9ACTN</name>
<evidence type="ECO:0000256" key="1">
    <source>
        <dbReference type="SAM" id="Phobius"/>
    </source>
</evidence>
<dbReference type="AlphaFoldDB" id="A0A1T4QJU0"/>
<evidence type="ECO:0000259" key="2">
    <source>
        <dbReference type="Pfam" id="PF13559"/>
    </source>
</evidence>
<dbReference type="RefSeq" id="WP_235000923.1">
    <property type="nucleotide sequence ID" value="NZ_FUWS01000005.1"/>
</dbReference>
<evidence type="ECO:0000313" key="3">
    <source>
        <dbReference type="EMBL" id="SKA03972.1"/>
    </source>
</evidence>
<keyword evidence="1" id="KW-0472">Membrane</keyword>
<keyword evidence="4" id="KW-1185">Reference proteome</keyword>
<keyword evidence="1" id="KW-1133">Transmembrane helix</keyword>
<organism evidence="3 4">
    <name type="scientific">Marinactinospora thermotolerans DSM 45154</name>
    <dbReference type="NCBI Taxonomy" id="1122192"/>
    <lineage>
        <taxon>Bacteria</taxon>
        <taxon>Bacillati</taxon>
        <taxon>Actinomycetota</taxon>
        <taxon>Actinomycetes</taxon>
        <taxon>Streptosporangiales</taxon>
        <taxon>Nocardiopsidaceae</taxon>
        <taxon>Marinactinospora</taxon>
    </lineage>
</organism>
<evidence type="ECO:0000313" key="4">
    <source>
        <dbReference type="Proteomes" id="UP000190637"/>
    </source>
</evidence>
<accession>A0A1T4QJU0</accession>
<protein>
    <recommendedName>
        <fullName evidence="2">Protein-glutamine gamma-glutamyltransferase-like C-terminal domain-containing protein</fullName>
    </recommendedName>
</protein>
<dbReference type="EMBL" id="FUWS01000005">
    <property type="protein sequence ID" value="SKA03972.1"/>
    <property type="molecule type" value="Genomic_DNA"/>
</dbReference>
<feature type="transmembrane region" description="Helical" evidence="1">
    <location>
        <begin position="63"/>
        <end position="83"/>
    </location>
</feature>
<gene>
    <name evidence="3" type="ORF">SAMN02745673_02274</name>
</gene>
<dbReference type="STRING" id="1122192.SAMN02745673_02274"/>
<dbReference type="InterPro" id="IPR025403">
    <property type="entry name" value="TgpA-like_C"/>
</dbReference>
<dbReference type="Pfam" id="PF13559">
    <property type="entry name" value="DUF4129"/>
    <property type="match status" value="1"/>
</dbReference>
<reference evidence="3 4" key="1">
    <citation type="submission" date="2017-02" db="EMBL/GenBank/DDBJ databases">
        <authorList>
            <person name="Peterson S.W."/>
        </authorList>
    </citation>
    <scope>NUCLEOTIDE SEQUENCE [LARGE SCALE GENOMIC DNA]</scope>
    <source>
        <strain evidence="3 4">DSM 45154</strain>
    </source>
</reference>
<sequence>MSGPLPHAAEVSREEGARAAREELSKDIYQRSEPSLIEIIYTRVMDWIEELTRRIGDSVPGGWWALGALLAVLAVLLVALLVHTRPARRARRRGAQVDQDTPLSASGHRALAERHAEAGAYAEAIVERLRAISRELEDRAIVLPRAGRTATELATEASPALPDERGALRAAADVFNDVRYGERVATADSYAVLRDLDERIQTARPHHGREVTR</sequence>
<proteinExistence type="predicted"/>
<keyword evidence="1" id="KW-0812">Transmembrane</keyword>